<proteinExistence type="predicted"/>
<dbReference type="STRING" id="683124.SAMN05444337_2128"/>
<keyword evidence="3" id="KW-1185">Reference proteome</keyword>
<gene>
    <name evidence="2" type="ORF">SAMN05444337_2128</name>
</gene>
<reference evidence="2 3" key="1">
    <citation type="submission" date="2016-11" db="EMBL/GenBank/DDBJ databases">
        <authorList>
            <person name="Jaros S."/>
            <person name="Januszkiewicz K."/>
            <person name="Wedrychowicz H."/>
        </authorList>
    </citation>
    <scope>NUCLEOTIDE SEQUENCE [LARGE SCALE GENOMIC DNA]</scope>
    <source>
        <strain evidence="2 3">DSM 22807</strain>
    </source>
</reference>
<name>A0A1M6JY97_9FLAO</name>
<dbReference type="InterPro" id="IPR001173">
    <property type="entry name" value="Glyco_trans_2-like"/>
</dbReference>
<dbReference type="EMBL" id="FQZH01000004">
    <property type="protein sequence ID" value="SHJ51670.1"/>
    <property type="molecule type" value="Genomic_DNA"/>
</dbReference>
<dbReference type="PANTHER" id="PTHR43685:SF3">
    <property type="entry name" value="SLR2126 PROTEIN"/>
    <property type="match status" value="1"/>
</dbReference>
<dbReference type="InterPro" id="IPR050834">
    <property type="entry name" value="Glycosyltransf_2"/>
</dbReference>
<dbReference type="PANTHER" id="PTHR43685">
    <property type="entry name" value="GLYCOSYLTRANSFERASE"/>
    <property type="match status" value="1"/>
</dbReference>
<feature type="domain" description="Glycosyltransferase 2-like" evidence="1">
    <location>
        <begin position="4"/>
        <end position="112"/>
    </location>
</feature>
<evidence type="ECO:0000313" key="3">
    <source>
        <dbReference type="Proteomes" id="UP000184232"/>
    </source>
</evidence>
<dbReference type="AlphaFoldDB" id="A0A1M6JY97"/>
<keyword evidence="2" id="KW-0808">Transferase</keyword>
<dbReference type="Gene3D" id="3.90.550.10">
    <property type="entry name" value="Spore Coat Polysaccharide Biosynthesis Protein SpsA, Chain A"/>
    <property type="match status" value="1"/>
</dbReference>
<dbReference type="Pfam" id="PF00535">
    <property type="entry name" value="Glycos_transf_2"/>
    <property type="match status" value="1"/>
</dbReference>
<dbReference type="GO" id="GO:0016740">
    <property type="term" value="F:transferase activity"/>
    <property type="evidence" value="ECO:0007669"/>
    <property type="project" value="UniProtKB-KW"/>
</dbReference>
<dbReference type="RefSeq" id="WP_072784847.1">
    <property type="nucleotide sequence ID" value="NZ_CP045292.1"/>
</dbReference>
<dbReference type="SUPFAM" id="SSF53448">
    <property type="entry name" value="Nucleotide-diphospho-sugar transferases"/>
    <property type="match status" value="1"/>
</dbReference>
<evidence type="ECO:0000259" key="1">
    <source>
        <dbReference type="Pfam" id="PF00535"/>
    </source>
</evidence>
<dbReference type="Proteomes" id="UP000184232">
    <property type="component" value="Unassembled WGS sequence"/>
</dbReference>
<protein>
    <submittedName>
        <fullName evidence="2">Glycosyl transferase family 2</fullName>
    </submittedName>
</protein>
<sequence>MKLSVIITTYNSEEWLEKVLIGYLKQSISDFQIVIADDGSTNKTKSLIDSFQSRFKFPIVHVWQPDEGFQKCRILNKAILEAKSDYLLFTDGDCIPREDFIAKHLQYKEKGYFLSGGYFKLPLEISKRINEKDILNGDCFSINWLVKNGVKKSFKLSKLTKNIIVAAFMNWVTPTKKTFNGHNTSCYKEDLLAINGFNEEMQYGGLDREVGERLFNLGVLAKQIRYSAICLHLDHERKYADKSKILNNLAIRNFNKKNNVTWIKNGIKKDKIE</sequence>
<evidence type="ECO:0000313" key="2">
    <source>
        <dbReference type="EMBL" id="SHJ51670.1"/>
    </source>
</evidence>
<organism evidence="2 3">
    <name type="scientific">Flavobacterium haoranii</name>
    <dbReference type="NCBI Taxonomy" id="683124"/>
    <lineage>
        <taxon>Bacteria</taxon>
        <taxon>Pseudomonadati</taxon>
        <taxon>Bacteroidota</taxon>
        <taxon>Flavobacteriia</taxon>
        <taxon>Flavobacteriales</taxon>
        <taxon>Flavobacteriaceae</taxon>
        <taxon>Flavobacterium</taxon>
    </lineage>
</organism>
<dbReference type="OrthoDB" id="9801954at2"/>
<dbReference type="CDD" id="cd06420">
    <property type="entry name" value="GT2_Chondriotin_Pol_N"/>
    <property type="match status" value="1"/>
</dbReference>
<accession>A0A1M6JY97</accession>
<dbReference type="InterPro" id="IPR029044">
    <property type="entry name" value="Nucleotide-diphossugar_trans"/>
</dbReference>